<evidence type="ECO:0000256" key="4">
    <source>
        <dbReference type="SAM" id="MobiDB-lite"/>
    </source>
</evidence>
<organism evidence="6 7">
    <name type="scientific">Salvia divinorum</name>
    <name type="common">Maria pastora</name>
    <name type="synonym">Diviner's sage</name>
    <dbReference type="NCBI Taxonomy" id="28513"/>
    <lineage>
        <taxon>Eukaryota</taxon>
        <taxon>Viridiplantae</taxon>
        <taxon>Streptophyta</taxon>
        <taxon>Embryophyta</taxon>
        <taxon>Tracheophyta</taxon>
        <taxon>Spermatophyta</taxon>
        <taxon>Magnoliopsida</taxon>
        <taxon>eudicotyledons</taxon>
        <taxon>Gunneridae</taxon>
        <taxon>Pentapetalae</taxon>
        <taxon>asterids</taxon>
        <taxon>lamiids</taxon>
        <taxon>Lamiales</taxon>
        <taxon>Lamiaceae</taxon>
        <taxon>Nepetoideae</taxon>
        <taxon>Mentheae</taxon>
        <taxon>Salviinae</taxon>
        <taxon>Salvia</taxon>
        <taxon>Salvia subgen. Calosphace</taxon>
    </lineage>
</organism>
<dbReference type="GO" id="GO:0006355">
    <property type="term" value="P:regulation of DNA-templated transcription"/>
    <property type="evidence" value="ECO:0007669"/>
    <property type="project" value="UniProtKB-ARBA"/>
</dbReference>
<comment type="caution">
    <text evidence="6">The sequence shown here is derived from an EMBL/GenBank/DDBJ whole genome shotgun (WGS) entry which is preliminary data.</text>
</comment>
<gene>
    <name evidence="6" type="ORF">AAHA92_12996</name>
</gene>
<dbReference type="PROSITE" id="PS51294">
    <property type="entry name" value="HTH_MYB"/>
    <property type="match status" value="1"/>
</dbReference>
<keyword evidence="7" id="KW-1185">Reference proteome</keyword>
<keyword evidence="3" id="KW-0539">Nucleus</keyword>
<evidence type="ECO:0000256" key="2">
    <source>
        <dbReference type="ARBA" id="ARBA00023125"/>
    </source>
</evidence>
<evidence type="ECO:0000259" key="5">
    <source>
        <dbReference type="PROSITE" id="PS51294"/>
    </source>
</evidence>
<dbReference type="AlphaFoldDB" id="A0ABD1H7M3"/>
<feature type="domain" description="HTH myb-type" evidence="5">
    <location>
        <begin position="92"/>
        <end position="125"/>
    </location>
</feature>
<keyword evidence="2" id="KW-0238">DNA-binding</keyword>
<dbReference type="SMART" id="SM00717">
    <property type="entry name" value="SANT"/>
    <property type="match status" value="2"/>
</dbReference>
<dbReference type="SUPFAM" id="SSF46689">
    <property type="entry name" value="Homeodomain-like"/>
    <property type="match status" value="2"/>
</dbReference>
<dbReference type="InterPro" id="IPR001005">
    <property type="entry name" value="SANT/Myb"/>
</dbReference>
<dbReference type="EMBL" id="JBEAFC010000006">
    <property type="protein sequence ID" value="KAL1552164.1"/>
    <property type="molecule type" value="Genomic_DNA"/>
</dbReference>
<dbReference type="CDD" id="cd00167">
    <property type="entry name" value="SANT"/>
    <property type="match status" value="1"/>
</dbReference>
<dbReference type="GO" id="GO:0003677">
    <property type="term" value="F:DNA binding"/>
    <property type="evidence" value="ECO:0007669"/>
    <property type="project" value="UniProtKB-KW"/>
</dbReference>
<evidence type="ECO:0000313" key="6">
    <source>
        <dbReference type="EMBL" id="KAL1552164.1"/>
    </source>
</evidence>
<dbReference type="InterPro" id="IPR052245">
    <property type="entry name" value="Plant_Stress_Dev_TF"/>
</dbReference>
<name>A0ABD1H7M3_SALDI</name>
<dbReference type="InterPro" id="IPR017930">
    <property type="entry name" value="Myb_dom"/>
</dbReference>
<comment type="subcellular location">
    <subcellularLocation>
        <location evidence="1">Nucleus</location>
    </subcellularLocation>
</comment>
<sequence>MANTGDSVAELSSWTLEEDKRFEDCLADSVGRWEEIATRLGTISAAEAERRYALLLKDLAAMEAGEIELQAHLGCSKSVKRQTRKTIPWTEDEHGNWKKISRIEGLNRNPTQVASHAQKHFKRQEENQRKKRRRIFDTSI</sequence>
<dbReference type="PANTHER" id="PTHR44191:SF2">
    <property type="entry name" value="TRANSCRIPTION FACTOR MYBS1"/>
    <property type="match status" value="1"/>
</dbReference>
<dbReference type="Gene3D" id="1.10.10.60">
    <property type="entry name" value="Homeodomain-like"/>
    <property type="match status" value="1"/>
</dbReference>
<evidence type="ECO:0000256" key="3">
    <source>
        <dbReference type="ARBA" id="ARBA00023242"/>
    </source>
</evidence>
<dbReference type="InterPro" id="IPR009057">
    <property type="entry name" value="Homeodomain-like_sf"/>
</dbReference>
<dbReference type="Proteomes" id="UP001567538">
    <property type="component" value="Unassembled WGS sequence"/>
</dbReference>
<dbReference type="PANTHER" id="PTHR44191">
    <property type="entry name" value="TRANSCRIPTION FACTOR KUA1"/>
    <property type="match status" value="1"/>
</dbReference>
<feature type="region of interest" description="Disordered" evidence="4">
    <location>
        <begin position="111"/>
        <end position="140"/>
    </location>
</feature>
<dbReference type="GO" id="GO:0005634">
    <property type="term" value="C:nucleus"/>
    <property type="evidence" value="ECO:0007669"/>
    <property type="project" value="UniProtKB-SubCell"/>
</dbReference>
<evidence type="ECO:0000256" key="1">
    <source>
        <dbReference type="ARBA" id="ARBA00004123"/>
    </source>
</evidence>
<proteinExistence type="predicted"/>
<reference evidence="6 7" key="1">
    <citation type="submission" date="2024-06" db="EMBL/GenBank/DDBJ databases">
        <title>A chromosome level genome sequence of Diviner's sage (Salvia divinorum).</title>
        <authorList>
            <person name="Ford S.A."/>
            <person name="Ro D.-K."/>
            <person name="Ness R.W."/>
            <person name="Phillips M.A."/>
        </authorList>
    </citation>
    <scope>NUCLEOTIDE SEQUENCE [LARGE SCALE GENOMIC DNA]</scope>
    <source>
        <strain evidence="6">SAF-2024a</strain>
        <tissue evidence="6">Leaf</tissue>
    </source>
</reference>
<evidence type="ECO:0000313" key="7">
    <source>
        <dbReference type="Proteomes" id="UP001567538"/>
    </source>
</evidence>
<accession>A0ABD1H7M3</accession>
<protein>
    <submittedName>
        <fullName evidence="6">Transcription factor SRM1-like</fullName>
    </submittedName>
</protein>